<dbReference type="Proteomes" id="UP001434337">
    <property type="component" value="Chromosome"/>
</dbReference>
<dbReference type="NCBIfam" id="TIGR03687">
    <property type="entry name" value="pupylate_cterm"/>
    <property type="match status" value="1"/>
</dbReference>
<keyword evidence="7" id="KW-1185">Reference proteome</keyword>
<evidence type="ECO:0000256" key="1">
    <source>
        <dbReference type="ARBA" id="ARBA00004707"/>
    </source>
</evidence>
<dbReference type="RefSeq" id="WP_232547895.1">
    <property type="nucleotide sequence ID" value="NZ_CP115965.1"/>
</dbReference>
<evidence type="ECO:0000256" key="4">
    <source>
        <dbReference type="ARBA" id="ARBA00032321"/>
    </source>
</evidence>
<feature type="compositionally biased region" description="Basic and acidic residues" evidence="5">
    <location>
        <begin position="1"/>
        <end position="11"/>
    </location>
</feature>
<proteinExistence type="inferred from homology"/>
<comment type="similarity">
    <text evidence="2">Belongs to the prokaryotic ubiquitin-like protein family.</text>
</comment>
<organism evidence="6 7">
    <name type="scientific">Propioniciclava soli</name>
    <dbReference type="NCBI Taxonomy" id="2775081"/>
    <lineage>
        <taxon>Bacteria</taxon>
        <taxon>Bacillati</taxon>
        <taxon>Actinomycetota</taxon>
        <taxon>Actinomycetes</taxon>
        <taxon>Propionibacteriales</taxon>
        <taxon>Propionibacteriaceae</taxon>
        <taxon>Propioniciclava</taxon>
    </lineage>
</organism>
<dbReference type="InterPro" id="IPR008515">
    <property type="entry name" value="Ubiquitin-like_Pup"/>
</dbReference>
<accession>A0ABZ3C245</accession>
<name>A0ABZ3C245_9ACTN</name>
<evidence type="ECO:0000256" key="5">
    <source>
        <dbReference type="SAM" id="MobiDB-lite"/>
    </source>
</evidence>
<evidence type="ECO:0000313" key="7">
    <source>
        <dbReference type="Proteomes" id="UP001434337"/>
    </source>
</evidence>
<evidence type="ECO:0000256" key="2">
    <source>
        <dbReference type="ARBA" id="ARBA00010616"/>
    </source>
</evidence>
<protein>
    <recommendedName>
        <fullName evidence="3">Prokaryotic ubiquitin-like protein Pup</fullName>
    </recommendedName>
    <alternativeName>
        <fullName evidence="4">Bacterial ubiquitin-like modifier</fullName>
    </alternativeName>
</protein>
<dbReference type="Pfam" id="PF05639">
    <property type="entry name" value="Pup"/>
    <property type="match status" value="1"/>
</dbReference>
<gene>
    <name evidence="6" type="ORF">PCC79_08745</name>
</gene>
<feature type="region of interest" description="Disordered" evidence="5">
    <location>
        <begin position="1"/>
        <end position="29"/>
    </location>
</feature>
<evidence type="ECO:0000313" key="6">
    <source>
        <dbReference type="EMBL" id="WZW97015.1"/>
    </source>
</evidence>
<comment type="pathway">
    <text evidence="1">Protein degradation; proteasomal Pup-dependent pathway.</text>
</comment>
<sequence length="61" mass="6692">MSERIQRERRATARASEQEIPQPLTSTGDAAGLDALLAEIDTVLESDAEEYVRSFVQKGGQ</sequence>
<dbReference type="EMBL" id="CP115965">
    <property type="protein sequence ID" value="WZW97015.1"/>
    <property type="molecule type" value="Genomic_DNA"/>
</dbReference>
<evidence type="ECO:0000256" key="3">
    <source>
        <dbReference type="ARBA" id="ARBA00016748"/>
    </source>
</evidence>
<reference evidence="6 7" key="1">
    <citation type="journal article" date="2023" name="Environ Microbiome">
        <title>A coral-associated actinobacterium mitigates coral bleaching under heat stress.</title>
        <authorList>
            <person name="Li J."/>
            <person name="Zou Y."/>
            <person name="Li Q."/>
            <person name="Zhang J."/>
            <person name="Bourne D.G."/>
            <person name="Lyu Y."/>
            <person name="Liu C."/>
            <person name="Zhang S."/>
        </authorList>
    </citation>
    <scope>NUCLEOTIDE SEQUENCE [LARGE SCALE GENOMIC DNA]</scope>
    <source>
        <strain evidence="6 7">SCSIO 13291</strain>
    </source>
</reference>